<accession>A0AAV2G8Q2</accession>
<dbReference type="EMBL" id="OZ034821">
    <property type="protein sequence ID" value="CAL1407031.1"/>
    <property type="molecule type" value="Genomic_DNA"/>
</dbReference>
<evidence type="ECO:0000313" key="1">
    <source>
        <dbReference type="EMBL" id="CAL1407031.1"/>
    </source>
</evidence>
<organism evidence="1 2">
    <name type="scientific">Linum trigynum</name>
    <dbReference type="NCBI Taxonomy" id="586398"/>
    <lineage>
        <taxon>Eukaryota</taxon>
        <taxon>Viridiplantae</taxon>
        <taxon>Streptophyta</taxon>
        <taxon>Embryophyta</taxon>
        <taxon>Tracheophyta</taxon>
        <taxon>Spermatophyta</taxon>
        <taxon>Magnoliopsida</taxon>
        <taxon>eudicotyledons</taxon>
        <taxon>Gunneridae</taxon>
        <taxon>Pentapetalae</taxon>
        <taxon>rosids</taxon>
        <taxon>fabids</taxon>
        <taxon>Malpighiales</taxon>
        <taxon>Linaceae</taxon>
        <taxon>Linum</taxon>
    </lineage>
</organism>
<evidence type="ECO:0000313" key="2">
    <source>
        <dbReference type="Proteomes" id="UP001497516"/>
    </source>
</evidence>
<reference evidence="1 2" key="1">
    <citation type="submission" date="2024-04" db="EMBL/GenBank/DDBJ databases">
        <authorList>
            <person name="Fracassetti M."/>
        </authorList>
    </citation>
    <scope>NUCLEOTIDE SEQUENCE [LARGE SCALE GENOMIC DNA]</scope>
</reference>
<dbReference type="Proteomes" id="UP001497516">
    <property type="component" value="Chromosome 8"/>
</dbReference>
<name>A0AAV2G8Q2_9ROSI</name>
<keyword evidence="2" id="KW-1185">Reference proteome</keyword>
<proteinExistence type="predicted"/>
<gene>
    <name evidence="1" type="ORF">LTRI10_LOCUS46722</name>
</gene>
<dbReference type="AlphaFoldDB" id="A0AAV2G8Q2"/>
<sequence>MSTQNKAPINICGFIVVNDLNNISGSNFNWNEDDADQQESGDRPSWCENRLASRKFLLCKLRIFRSLRIAPGSSGIGGSIGSSGIGGRGGVVFAHQTGTAGEQTKCGGPPAVEITKRF</sequence>
<protein>
    <submittedName>
        <fullName evidence="1">Uncharacterized protein</fullName>
    </submittedName>
</protein>